<dbReference type="GO" id="GO:0008986">
    <property type="term" value="F:pyruvate, water dikinase activity"/>
    <property type="evidence" value="ECO:0007669"/>
    <property type="project" value="UniProtKB-EC"/>
</dbReference>
<dbReference type="AlphaFoldDB" id="A0A7C9JFF5"/>
<organism evidence="16 17">
    <name type="scientific">Herbidospora solisilvae</name>
    <dbReference type="NCBI Taxonomy" id="2696284"/>
    <lineage>
        <taxon>Bacteria</taxon>
        <taxon>Bacillati</taxon>
        <taxon>Actinomycetota</taxon>
        <taxon>Actinomycetes</taxon>
        <taxon>Streptosporangiales</taxon>
        <taxon>Streptosporangiaceae</taxon>
        <taxon>Herbidospora</taxon>
    </lineage>
</organism>
<dbReference type="SUPFAM" id="SSF56059">
    <property type="entry name" value="Glutathione synthetase ATP-binding domain-like"/>
    <property type="match status" value="1"/>
</dbReference>
<evidence type="ECO:0000256" key="13">
    <source>
        <dbReference type="ARBA" id="ARBA00033470"/>
    </source>
</evidence>
<gene>
    <name evidence="16" type="ORF">GT755_30240</name>
</gene>
<evidence type="ECO:0000313" key="16">
    <source>
        <dbReference type="EMBL" id="NAS25944.1"/>
    </source>
</evidence>
<comment type="catalytic activity">
    <reaction evidence="14">
        <text>pyruvate + ATP + H2O = phosphoenolpyruvate + AMP + phosphate + 2 H(+)</text>
        <dbReference type="Rhea" id="RHEA:11364"/>
        <dbReference type="ChEBI" id="CHEBI:15361"/>
        <dbReference type="ChEBI" id="CHEBI:15377"/>
        <dbReference type="ChEBI" id="CHEBI:15378"/>
        <dbReference type="ChEBI" id="CHEBI:30616"/>
        <dbReference type="ChEBI" id="CHEBI:43474"/>
        <dbReference type="ChEBI" id="CHEBI:58702"/>
        <dbReference type="ChEBI" id="CHEBI:456215"/>
        <dbReference type="EC" id="2.7.9.2"/>
    </reaction>
</comment>
<evidence type="ECO:0000259" key="15">
    <source>
        <dbReference type="Pfam" id="PF01326"/>
    </source>
</evidence>
<evidence type="ECO:0000256" key="11">
    <source>
        <dbReference type="ARBA" id="ARBA00022840"/>
    </source>
</evidence>
<dbReference type="Gene3D" id="3.30.1490.20">
    <property type="entry name" value="ATP-grasp fold, A domain"/>
    <property type="match status" value="1"/>
</dbReference>
<name>A0A7C9JFF5_9ACTN</name>
<evidence type="ECO:0000256" key="2">
    <source>
        <dbReference type="ARBA" id="ARBA00002988"/>
    </source>
</evidence>
<comment type="function">
    <text evidence="2">Catalyzes the phosphorylation of pyruvate to phosphoenolpyruvate.</text>
</comment>
<evidence type="ECO:0000313" key="17">
    <source>
        <dbReference type="Proteomes" id="UP000479526"/>
    </source>
</evidence>
<reference evidence="16 17" key="1">
    <citation type="submission" date="2020-01" db="EMBL/GenBank/DDBJ databases">
        <title>Herbidospora sp. NEAU-GS84 nov., a novel actinomycete isolated from soil.</title>
        <authorList>
            <person name="Han L."/>
        </authorList>
    </citation>
    <scope>NUCLEOTIDE SEQUENCE [LARGE SCALE GENOMIC DNA]</scope>
    <source>
        <strain evidence="16 17">NEAU-GS84</strain>
    </source>
</reference>
<evidence type="ECO:0000256" key="8">
    <source>
        <dbReference type="ARBA" id="ARBA00022723"/>
    </source>
</evidence>
<sequence length="331" mass="35300">MTAPVLWLSELSRLPYEEARAGAGPKMARLALLHRHGLTTPGGFVVPAARFHEFLTAGGCREVLDRARIPMSADSRTVDQTVDGLADALSAAIESTPMAADLVAQVADAHAALAFDRREADLPVAVRSSAVGEDTAEASYAGQYASRLGVRTAEGLVTAIRDCWASAFSASSIRYGLRYRAGVETAMAVGVQELVSASAAGVAFSAHPVTGDSETMVVEACWGLGETVVQGTVIPDHIVVGRDGRRLETRVSTKRRVAVIDHAAGRVRQVDMPERFTEAPVLDDERLGAVVTALLAAEVVLRHPVDVEWVIPTRWRPGDPVVLVQARPITR</sequence>
<evidence type="ECO:0000256" key="10">
    <source>
        <dbReference type="ARBA" id="ARBA00022777"/>
    </source>
</evidence>
<dbReference type="PANTHER" id="PTHR43030:SF1">
    <property type="entry name" value="PHOSPHOENOLPYRUVATE SYNTHASE"/>
    <property type="match status" value="1"/>
</dbReference>
<proteinExistence type="inferred from homology"/>
<keyword evidence="12" id="KW-0460">Magnesium</keyword>
<keyword evidence="7" id="KW-0808">Transferase</keyword>
<dbReference type="PANTHER" id="PTHR43030">
    <property type="entry name" value="PHOSPHOENOLPYRUVATE SYNTHASE"/>
    <property type="match status" value="1"/>
</dbReference>
<accession>A0A7C9JFF5</accession>
<keyword evidence="11" id="KW-0067">ATP-binding</keyword>
<protein>
    <recommendedName>
        <fullName evidence="6">Phosphoenolpyruvate synthase</fullName>
        <ecNumber evidence="5">2.7.9.2</ecNumber>
    </recommendedName>
    <alternativeName>
        <fullName evidence="13">Pyruvate, water dikinase</fullName>
    </alternativeName>
</protein>
<dbReference type="Pfam" id="PF01326">
    <property type="entry name" value="PPDK_N"/>
    <property type="match status" value="1"/>
</dbReference>
<dbReference type="GO" id="GO:0046872">
    <property type="term" value="F:metal ion binding"/>
    <property type="evidence" value="ECO:0007669"/>
    <property type="project" value="UniProtKB-KW"/>
</dbReference>
<evidence type="ECO:0000256" key="6">
    <source>
        <dbReference type="ARBA" id="ARBA00021623"/>
    </source>
</evidence>
<keyword evidence="16" id="KW-0670">Pyruvate</keyword>
<dbReference type="Gene3D" id="3.30.470.20">
    <property type="entry name" value="ATP-grasp fold, B domain"/>
    <property type="match status" value="1"/>
</dbReference>
<dbReference type="GO" id="GO:0006094">
    <property type="term" value="P:gluconeogenesis"/>
    <property type="evidence" value="ECO:0007669"/>
    <property type="project" value="UniProtKB-UniPathway"/>
</dbReference>
<evidence type="ECO:0000256" key="9">
    <source>
        <dbReference type="ARBA" id="ARBA00022741"/>
    </source>
</evidence>
<comment type="cofactor">
    <cofactor evidence="1">
        <name>Mg(2+)</name>
        <dbReference type="ChEBI" id="CHEBI:18420"/>
    </cofactor>
</comment>
<evidence type="ECO:0000256" key="12">
    <source>
        <dbReference type="ARBA" id="ARBA00022842"/>
    </source>
</evidence>
<keyword evidence="9" id="KW-0547">Nucleotide-binding</keyword>
<dbReference type="InterPro" id="IPR013815">
    <property type="entry name" value="ATP_grasp_subdomain_1"/>
</dbReference>
<evidence type="ECO:0000256" key="7">
    <source>
        <dbReference type="ARBA" id="ARBA00022679"/>
    </source>
</evidence>
<comment type="caution">
    <text evidence="16">The sequence shown here is derived from an EMBL/GenBank/DDBJ whole genome shotgun (WGS) entry which is preliminary data.</text>
</comment>
<evidence type="ECO:0000256" key="3">
    <source>
        <dbReference type="ARBA" id="ARBA00004742"/>
    </source>
</evidence>
<comment type="pathway">
    <text evidence="3">Carbohydrate biosynthesis; gluconeogenesis.</text>
</comment>
<dbReference type="InterPro" id="IPR002192">
    <property type="entry name" value="PPDK_AMP/ATP-bd"/>
</dbReference>
<dbReference type="InterPro" id="IPR006319">
    <property type="entry name" value="PEP_synth"/>
</dbReference>
<feature type="domain" description="Pyruvate phosphate dikinase AMP/ATP-binding" evidence="15">
    <location>
        <begin position="23"/>
        <end position="331"/>
    </location>
</feature>
<keyword evidence="10 16" id="KW-0418">Kinase</keyword>
<evidence type="ECO:0000256" key="1">
    <source>
        <dbReference type="ARBA" id="ARBA00001946"/>
    </source>
</evidence>
<dbReference type="UniPathway" id="UPA00138"/>
<keyword evidence="8" id="KW-0479">Metal-binding</keyword>
<dbReference type="EMBL" id="WXEW01000009">
    <property type="protein sequence ID" value="NAS25944.1"/>
    <property type="molecule type" value="Genomic_DNA"/>
</dbReference>
<evidence type="ECO:0000256" key="4">
    <source>
        <dbReference type="ARBA" id="ARBA00007837"/>
    </source>
</evidence>
<evidence type="ECO:0000256" key="14">
    <source>
        <dbReference type="ARBA" id="ARBA00047700"/>
    </source>
</evidence>
<comment type="similarity">
    <text evidence="4">Belongs to the PEP-utilizing enzyme family.</text>
</comment>
<dbReference type="RefSeq" id="WP_161482964.1">
    <property type="nucleotide sequence ID" value="NZ_WXEW01000009.1"/>
</dbReference>
<keyword evidence="17" id="KW-1185">Reference proteome</keyword>
<dbReference type="EC" id="2.7.9.2" evidence="5"/>
<evidence type="ECO:0000256" key="5">
    <source>
        <dbReference type="ARBA" id="ARBA00011996"/>
    </source>
</evidence>
<dbReference type="Proteomes" id="UP000479526">
    <property type="component" value="Unassembled WGS sequence"/>
</dbReference>
<dbReference type="GO" id="GO:0005524">
    <property type="term" value="F:ATP binding"/>
    <property type="evidence" value="ECO:0007669"/>
    <property type="project" value="UniProtKB-KW"/>
</dbReference>